<evidence type="ECO:0000313" key="7">
    <source>
        <dbReference type="EMBL" id="ABE32346.1"/>
    </source>
</evidence>
<feature type="region of interest" description="Disordered" evidence="5">
    <location>
        <begin position="124"/>
        <end position="150"/>
    </location>
</feature>
<dbReference type="AlphaFoldDB" id="Q13U93"/>
<reference evidence="7 8" key="1">
    <citation type="journal article" date="2006" name="Proc. Natl. Acad. Sci. U.S.A.">
        <title>Burkholderia xenovorans LB400 harbors a multi-replicon, 9.73-Mbp genome shaped for versatility.</title>
        <authorList>
            <person name="Chain P.S."/>
            <person name="Denef V.J."/>
            <person name="Konstantinidis K.T."/>
            <person name="Vergez L.M."/>
            <person name="Agullo L."/>
            <person name="Reyes V.L."/>
            <person name="Hauser L."/>
            <person name="Cordova M."/>
            <person name="Gomez L."/>
            <person name="Gonzalez M."/>
            <person name="Land M."/>
            <person name="Lao V."/>
            <person name="Larimer F."/>
            <person name="LiPuma J.J."/>
            <person name="Mahenthiralingam E."/>
            <person name="Malfatti S.A."/>
            <person name="Marx C.J."/>
            <person name="Parnell J.J."/>
            <person name="Ramette A."/>
            <person name="Richardson P."/>
            <person name="Seeger M."/>
            <person name="Smith D."/>
            <person name="Spilker T."/>
            <person name="Sul W.J."/>
            <person name="Tsoi T.V."/>
            <person name="Ulrich L.E."/>
            <person name="Zhulin I.B."/>
            <person name="Tiedje J.M."/>
        </authorList>
    </citation>
    <scope>NUCLEOTIDE SEQUENCE [LARGE SCALE GENOMIC DNA]</scope>
    <source>
        <strain evidence="7 8">LB400</strain>
    </source>
</reference>
<dbReference type="eggNOG" id="COG2885">
    <property type="taxonomic scope" value="Bacteria"/>
</dbReference>
<dbReference type="KEGG" id="bxe:Bxe_A0587"/>
<accession>Q13U93</accession>
<keyword evidence="8" id="KW-1185">Reference proteome</keyword>
<evidence type="ECO:0000256" key="5">
    <source>
        <dbReference type="SAM" id="MobiDB-lite"/>
    </source>
</evidence>
<dbReference type="Gene3D" id="3.30.1330.60">
    <property type="entry name" value="OmpA-like domain"/>
    <property type="match status" value="1"/>
</dbReference>
<dbReference type="PROSITE" id="PS51123">
    <property type="entry name" value="OMPA_2"/>
    <property type="match status" value="1"/>
</dbReference>
<dbReference type="Pfam" id="PF00691">
    <property type="entry name" value="OmpA"/>
    <property type="match status" value="1"/>
</dbReference>
<evidence type="ECO:0000256" key="3">
    <source>
        <dbReference type="ARBA" id="ARBA00023237"/>
    </source>
</evidence>
<keyword evidence="3" id="KW-0998">Cell outer membrane</keyword>
<dbReference type="PANTHER" id="PTHR30329:SF21">
    <property type="entry name" value="LIPOPROTEIN YIAD-RELATED"/>
    <property type="match status" value="1"/>
</dbReference>
<evidence type="ECO:0000256" key="4">
    <source>
        <dbReference type="PROSITE-ProRule" id="PRU00473"/>
    </source>
</evidence>
<evidence type="ECO:0000256" key="2">
    <source>
        <dbReference type="ARBA" id="ARBA00023136"/>
    </source>
</evidence>
<dbReference type="CDD" id="cd07185">
    <property type="entry name" value="OmpA_C-like"/>
    <property type="match status" value="1"/>
</dbReference>
<dbReference type="STRING" id="266265.Bxe_A0587"/>
<evidence type="ECO:0000259" key="6">
    <source>
        <dbReference type="PROSITE" id="PS51123"/>
    </source>
</evidence>
<sequence>MSHMAGAPLRSTESPKMNTTFFKSPRMLLLGACVTFLAACTTQSGPTYTLHAVNVPNQQAPIYRVSCEGLFESSKSCVRVAGETCKNQPVTWLEAIDRVSDGVQKKDARNLTFMCGNPVVAQPVPQQAPQAAPQQPVPQPPAAQPQAKQVAPQVRLLLQGNANFATDSAVLSPIAKKNLDDFMRANQGVNLHRVMVVGYTDATGSEAHNLNLSQARAAAVVQYLRDGGLRAEQFVARGLGSADPVASNATAEGRMQNRRVDVRVLAE</sequence>
<keyword evidence="2 4" id="KW-0472">Membrane</keyword>
<feature type="compositionally biased region" description="Low complexity" evidence="5">
    <location>
        <begin position="124"/>
        <end position="134"/>
    </location>
</feature>
<proteinExistence type="predicted"/>
<dbReference type="Proteomes" id="UP000001817">
    <property type="component" value="Chromosome 1"/>
</dbReference>
<dbReference type="SUPFAM" id="SSF103088">
    <property type="entry name" value="OmpA-like"/>
    <property type="match status" value="1"/>
</dbReference>
<dbReference type="EMBL" id="CP000270">
    <property type="protein sequence ID" value="ABE32346.1"/>
    <property type="molecule type" value="Genomic_DNA"/>
</dbReference>
<evidence type="ECO:0000256" key="1">
    <source>
        <dbReference type="ARBA" id="ARBA00004442"/>
    </source>
</evidence>
<protein>
    <submittedName>
        <fullName evidence="7">Outer membrane protein, OmpA family</fullName>
    </submittedName>
</protein>
<dbReference type="PRINTS" id="PR01021">
    <property type="entry name" value="OMPADOMAIN"/>
</dbReference>
<dbReference type="InterPro" id="IPR050330">
    <property type="entry name" value="Bact_OuterMem_StrucFunc"/>
</dbReference>
<feature type="domain" description="OmpA-like" evidence="6">
    <location>
        <begin position="151"/>
        <end position="267"/>
    </location>
</feature>
<dbReference type="InterPro" id="IPR006664">
    <property type="entry name" value="OMP_bac"/>
</dbReference>
<comment type="subcellular location">
    <subcellularLocation>
        <location evidence="1">Cell outer membrane</location>
    </subcellularLocation>
</comment>
<organism evidence="7 8">
    <name type="scientific">Paraburkholderia xenovorans (strain LB400)</name>
    <dbReference type="NCBI Taxonomy" id="266265"/>
    <lineage>
        <taxon>Bacteria</taxon>
        <taxon>Pseudomonadati</taxon>
        <taxon>Pseudomonadota</taxon>
        <taxon>Betaproteobacteria</taxon>
        <taxon>Burkholderiales</taxon>
        <taxon>Burkholderiaceae</taxon>
        <taxon>Paraburkholderia</taxon>
    </lineage>
</organism>
<name>Q13U93_PARXL</name>
<dbReference type="PANTHER" id="PTHR30329">
    <property type="entry name" value="STATOR ELEMENT OF FLAGELLAR MOTOR COMPLEX"/>
    <property type="match status" value="1"/>
</dbReference>
<dbReference type="GO" id="GO:0009279">
    <property type="term" value="C:cell outer membrane"/>
    <property type="evidence" value="ECO:0007669"/>
    <property type="project" value="UniProtKB-SubCell"/>
</dbReference>
<gene>
    <name evidence="7" type="ORF">Bxe_A0587</name>
</gene>
<dbReference type="InterPro" id="IPR036737">
    <property type="entry name" value="OmpA-like_sf"/>
</dbReference>
<evidence type="ECO:0000313" key="8">
    <source>
        <dbReference type="Proteomes" id="UP000001817"/>
    </source>
</evidence>
<dbReference type="InterPro" id="IPR006665">
    <property type="entry name" value="OmpA-like"/>
</dbReference>